<accession>A0A9R0ISF9</accession>
<evidence type="ECO:0000313" key="3">
    <source>
        <dbReference type="Proteomes" id="UP000813463"/>
    </source>
</evidence>
<dbReference type="InterPro" id="IPR036249">
    <property type="entry name" value="Thioredoxin-like_sf"/>
</dbReference>
<keyword evidence="1" id="KW-0732">Signal</keyword>
<gene>
    <name evidence="4" type="primary">LOC110792917</name>
</gene>
<evidence type="ECO:0000313" key="4">
    <source>
        <dbReference type="RefSeq" id="XP_021853429.1"/>
    </source>
</evidence>
<sequence>MRSQLTILSLVLLLLVNLKWVVKAQLIPAKFDGFVYGNPKKFNPESILIEAFFDPVCPDTRDSWPPLKQILHLYGSKVSLIVHPFPLPYHDNAFVTSRALHIVNELNSSATYSLWESFFKDQEKFYNKETSNMTRNNILDHVVDFVTKSVGHAYYSDVKSGFSDRKTDLKTRVSFKYGCSRGVFGTPAFFVNGFPLPDVGSSIDYNGWRKIIDPLLSPKREHQSM</sequence>
<dbReference type="Proteomes" id="UP000813463">
    <property type="component" value="Chromosome 6"/>
</dbReference>
<protein>
    <recommendedName>
        <fullName evidence="2">Thioredoxin-like fold domain-containing protein</fullName>
    </recommendedName>
</protein>
<organism evidence="3 4">
    <name type="scientific">Spinacia oleracea</name>
    <name type="common">Spinach</name>
    <dbReference type="NCBI Taxonomy" id="3562"/>
    <lineage>
        <taxon>Eukaryota</taxon>
        <taxon>Viridiplantae</taxon>
        <taxon>Streptophyta</taxon>
        <taxon>Embryophyta</taxon>
        <taxon>Tracheophyta</taxon>
        <taxon>Spermatophyta</taxon>
        <taxon>Magnoliopsida</taxon>
        <taxon>eudicotyledons</taxon>
        <taxon>Gunneridae</taxon>
        <taxon>Pentapetalae</taxon>
        <taxon>Caryophyllales</taxon>
        <taxon>Chenopodiaceae</taxon>
        <taxon>Chenopodioideae</taxon>
        <taxon>Anserineae</taxon>
        <taxon>Spinacia</taxon>
    </lineage>
</organism>
<evidence type="ECO:0000256" key="1">
    <source>
        <dbReference type="SAM" id="SignalP"/>
    </source>
</evidence>
<feature type="chain" id="PRO_5040394247" description="Thioredoxin-like fold domain-containing protein" evidence="1">
    <location>
        <begin position="25"/>
        <end position="225"/>
    </location>
</feature>
<evidence type="ECO:0000259" key="2">
    <source>
        <dbReference type="Pfam" id="PF13462"/>
    </source>
</evidence>
<dbReference type="Gene3D" id="3.40.30.10">
    <property type="entry name" value="Glutaredoxin"/>
    <property type="match status" value="1"/>
</dbReference>
<reference evidence="3" key="1">
    <citation type="journal article" date="2021" name="Nat. Commun.">
        <title>Genomic analyses provide insights into spinach domestication and the genetic basis of agronomic traits.</title>
        <authorList>
            <person name="Cai X."/>
            <person name="Sun X."/>
            <person name="Xu C."/>
            <person name="Sun H."/>
            <person name="Wang X."/>
            <person name="Ge C."/>
            <person name="Zhang Z."/>
            <person name="Wang Q."/>
            <person name="Fei Z."/>
            <person name="Jiao C."/>
            <person name="Wang Q."/>
        </authorList>
    </citation>
    <scope>NUCLEOTIDE SEQUENCE [LARGE SCALE GENOMIC DNA]</scope>
    <source>
        <strain evidence="3">cv. Varoflay</strain>
    </source>
</reference>
<dbReference type="RefSeq" id="XP_021853429.1">
    <property type="nucleotide sequence ID" value="XM_021997737.2"/>
</dbReference>
<dbReference type="OrthoDB" id="37297at2759"/>
<feature type="domain" description="Thioredoxin-like fold" evidence="2">
    <location>
        <begin position="49"/>
        <end position="213"/>
    </location>
</feature>
<feature type="signal peptide" evidence="1">
    <location>
        <begin position="1"/>
        <end position="24"/>
    </location>
</feature>
<dbReference type="InterPro" id="IPR012336">
    <property type="entry name" value="Thioredoxin-like_fold"/>
</dbReference>
<dbReference type="KEGG" id="soe:110792917"/>
<dbReference type="PANTHER" id="PTHR33875">
    <property type="entry name" value="OS09G0542200 PROTEIN"/>
    <property type="match status" value="1"/>
</dbReference>
<proteinExistence type="predicted"/>
<dbReference type="AlphaFoldDB" id="A0A9R0ISF9"/>
<dbReference type="SUPFAM" id="SSF52833">
    <property type="entry name" value="Thioredoxin-like"/>
    <property type="match status" value="1"/>
</dbReference>
<dbReference type="CDD" id="cd02972">
    <property type="entry name" value="DsbA_family"/>
    <property type="match status" value="1"/>
</dbReference>
<keyword evidence="3" id="KW-1185">Reference proteome</keyword>
<dbReference type="PANTHER" id="PTHR33875:SF2">
    <property type="entry name" value="ACR183CP"/>
    <property type="match status" value="1"/>
</dbReference>
<name>A0A9R0ISF9_SPIOL</name>
<reference evidence="4" key="2">
    <citation type="submission" date="2025-08" db="UniProtKB">
        <authorList>
            <consortium name="RefSeq"/>
        </authorList>
    </citation>
    <scope>IDENTIFICATION</scope>
    <source>
        <tissue evidence="4">Leaf</tissue>
    </source>
</reference>
<dbReference type="GeneID" id="110792917"/>
<dbReference type="Pfam" id="PF13462">
    <property type="entry name" value="Thioredoxin_4"/>
    <property type="match status" value="1"/>
</dbReference>